<gene>
    <name evidence="2" type="ORF">F0A16_16425</name>
</gene>
<keyword evidence="3" id="KW-1185">Reference proteome</keyword>
<dbReference type="Proteomes" id="UP000466024">
    <property type="component" value="Unassembled WGS sequence"/>
</dbReference>
<keyword evidence="1" id="KW-0472">Membrane</keyword>
<feature type="transmembrane region" description="Helical" evidence="1">
    <location>
        <begin position="35"/>
        <end position="61"/>
    </location>
</feature>
<proteinExistence type="predicted"/>
<evidence type="ECO:0000313" key="2">
    <source>
        <dbReference type="EMBL" id="KAA0016661.1"/>
    </source>
</evidence>
<keyword evidence="1" id="KW-0812">Transmembrane</keyword>
<accession>A0A640W9J6</accession>
<protein>
    <submittedName>
        <fullName evidence="2">Uncharacterized protein</fullName>
    </submittedName>
</protein>
<comment type="caution">
    <text evidence="2">The sequence shown here is derived from an EMBL/GenBank/DDBJ whole genome shotgun (WGS) entry which is preliminary data.</text>
</comment>
<keyword evidence="1" id="KW-1133">Transmembrane helix</keyword>
<reference evidence="2 3" key="1">
    <citation type="submission" date="2019-08" db="EMBL/GenBank/DDBJ databases">
        <title>Bioinformatics analysis of the strain L3 and L5.</title>
        <authorList>
            <person name="Li X."/>
        </authorList>
    </citation>
    <scope>NUCLEOTIDE SEQUENCE [LARGE SCALE GENOMIC DNA]</scope>
    <source>
        <strain evidence="2 3">L3</strain>
    </source>
</reference>
<organism evidence="2 3">
    <name type="scientific">Salinicola corii</name>
    <dbReference type="NCBI Taxonomy" id="2606937"/>
    <lineage>
        <taxon>Bacteria</taxon>
        <taxon>Pseudomonadati</taxon>
        <taxon>Pseudomonadota</taxon>
        <taxon>Gammaproteobacteria</taxon>
        <taxon>Oceanospirillales</taxon>
        <taxon>Halomonadaceae</taxon>
        <taxon>Salinicola</taxon>
    </lineage>
</organism>
<name>A0A640W9J6_9GAMM</name>
<dbReference type="RefSeq" id="WP_149436462.1">
    <property type="nucleotide sequence ID" value="NZ_VTPX01000010.1"/>
</dbReference>
<feature type="transmembrane region" description="Helical" evidence="1">
    <location>
        <begin position="6"/>
        <end position="23"/>
    </location>
</feature>
<evidence type="ECO:0000256" key="1">
    <source>
        <dbReference type="SAM" id="Phobius"/>
    </source>
</evidence>
<evidence type="ECO:0000313" key="3">
    <source>
        <dbReference type="Proteomes" id="UP000466024"/>
    </source>
</evidence>
<sequence>MAWTLAIIAILILSVVVTVRSMYHQRSLGRGAISNFFLSCLAGGFFGGVALVVLGIIYLVVQ</sequence>
<dbReference type="EMBL" id="VTPX01000010">
    <property type="protein sequence ID" value="KAA0016661.1"/>
    <property type="molecule type" value="Genomic_DNA"/>
</dbReference>
<dbReference type="AlphaFoldDB" id="A0A640W9J6"/>